<evidence type="ECO:0000256" key="3">
    <source>
        <dbReference type="ARBA" id="ARBA00023082"/>
    </source>
</evidence>
<dbReference type="InterPro" id="IPR013324">
    <property type="entry name" value="RNA_pol_sigma_r3/r4-like"/>
</dbReference>
<dbReference type="GO" id="GO:0003677">
    <property type="term" value="F:DNA binding"/>
    <property type="evidence" value="ECO:0007669"/>
    <property type="project" value="UniProtKB-KW"/>
</dbReference>
<dbReference type="EMBL" id="CP087164">
    <property type="protein sequence ID" value="UGS39179.1"/>
    <property type="molecule type" value="Genomic_DNA"/>
</dbReference>
<accession>A0A9E7C6X5</accession>
<dbReference type="KEGG" id="sbae:DSM104329_05611"/>
<keyword evidence="9" id="KW-1185">Reference proteome</keyword>
<evidence type="ECO:0000259" key="6">
    <source>
        <dbReference type="Pfam" id="PF04542"/>
    </source>
</evidence>
<dbReference type="InterPro" id="IPR014284">
    <property type="entry name" value="RNA_pol_sigma-70_dom"/>
</dbReference>
<organism evidence="8 9">
    <name type="scientific">Capillimicrobium parvum</name>
    <dbReference type="NCBI Taxonomy" id="2884022"/>
    <lineage>
        <taxon>Bacteria</taxon>
        <taxon>Bacillati</taxon>
        <taxon>Actinomycetota</taxon>
        <taxon>Thermoleophilia</taxon>
        <taxon>Solirubrobacterales</taxon>
        <taxon>Capillimicrobiaceae</taxon>
        <taxon>Capillimicrobium</taxon>
    </lineage>
</organism>
<dbReference type="SUPFAM" id="SSF88946">
    <property type="entry name" value="Sigma2 domain of RNA polymerase sigma factors"/>
    <property type="match status" value="1"/>
</dbReference>
<dbReference type="InterPro" id="IPR013249">
    <property type="entry name" value="RNA_pol_sigma70_r4_t2"/>
</dbReference>
<dbReference type="CDD" id="cd06171">
    <property type="entry name" value="Sigma70_r4"/>
    <property type="match status" value="1"/>
</dbReference>
<evidence type="ECO:0000256" key="5">
    <source>
        <dbReference type="ARBA" id="ARBA00023163"/>
    </source>
</evidence>
<dbReference type="Gene3D" id="1.10.10.10">
    <property type="entry name" value="Winged helix-like DNA-binding domain superfamily/Winged helix DNA-binding domain"/>
    <property type="match status" value="1"/>
</dbReference>
<dbReference type="Pfam" id="PF08281">
    <property type="entry name" value="Sigma70_r4_2"/>
    <property type="match status" value="1"/>
</dbReference>
<dbReference type="Proteomes" id="UP001162834">
    <property type="component" value="Chromosome"/>
</dbReference>
<evidence type="ECO:0000259" key="7">
    <source>
        <dbReference type="Pfam" id="PF08281"/>
    </source>
</evidence>
<dbReference type="InterPro" id="IPR013325">
    <property type="entry name" value="RNA_pol_sigma_r2"/>
</dbReference>
<protein>
    <submittedName>
        <fullName evidence="8">ECF RNA polymerase sigma factor SigM</fullName>
    </submittedName>
</protein>
<keyword evidence="3" id="KW-0731">Sigma factor</keyword>
<dbReference type="NCBIfam" id="TIGR02937">
    <property type="entry name" value="sigma70-ECF"/>
    <property type="match status" value="1"/>
</dbReference>
<proteinExistence type="inferred from homology"/>
<dbReference type="Pfam" id="PF04542">
    <property type="entry name" value="Sigma70_r2"/>
    <property type="match status" value="1"/>
</dbReference>
<evidence type="ECO:0000256" key="4">
    <source>
        <dbReference type="ARBA" id="ARBA00023125"/>
    </source>
</evidence>
<reference evidence="8" key="1">
    <citation type="journal article" date="2022" name="Int. J. Syst. Evol. Microbiol.">
        <title>Pseudomonas aegrilactucae sp. nov. and Pseudomonas morbosilactucae sp. nov., pathogens causing bacterial rot of lettuce in Japan.</title>
        <authorList>
            <person name="Sawada H."/>
            <person name="Fujikawa T."/>
            <person name="Satou M."/>
        </authorList>
    </citation>
    <scope>NUCLEOTIDE SEQUENCE</scope>
    <source>
        <strain evidence="8">0166_1</strain>
    </source>
</reference>
<evidence type="ECO:0000256" key="1">
    <source>
        <dbReference type="ARBA" id="ARBA00010641"/>
    </source>
</evidence>
<gene>
    <name evidence="8" type="primary">sigM_3</name>
    <name evidence="8" type="ORF">DSM104329_05611</name>
</gene>
<dbReference type="PANTHER" id="PTHR43133">
    <property type="entry name" value="RNA POLYMERASE ECF-TYPE SIGMA FACTO"/>
    <property type="match status" value="1"/>
</dbReference>
<dbReference type="PANTHER" id="PTHR43133:SF8">
    <property type="entry name" value="RNA POLYMERASE SIGMA FACTOR HI_1459-RELATED"/>
    <property type="match status" value="1"/>
</dbReference>
<keyword evidence="5" id="KW-0804">Transcription</keyword>
<evidence type="ECO:0000313" key="9">
    <source>
        <dbReference type="Proteomes" id="UP001162834"/>
    </source>
</evidence>
<dbReference type="AlphaFoldDB" id="A0A9E7C6X5"/>
<evidence type="ECO:0000313" key="8">
    <source>
        <dbReference type="EMBL" id="UGS39179.1"/>
    </source>
</evidence>
<keyword evidence="2" id="KW-0805">Transcription regulation</keyword>
<feature type="domain" description="RNA polymerase sigma-70 region 2" evidence="6">
    <location>
        <begin position="6"/>
        <end position="74"/>
    </location>
</feature>
<dbReference type="SUPFAM" id="SSF88659">
    <property type="entry name" value="Sigma3 and sigma4 domains of RNA polymerase sigma factors"/>
    <property type="match status" value="1"/>
</dbReference>
<dbReference type="GO" id="GO:0006352">
    <property type="term" value="P:DNA-templated transcription initiation"/>
    <property type="evidence" value="ECO:0007669"/>
    <property type="project" value="InterPro"/>
</dbReference>
<comment type="similarity">
    <text evidence="1">Belongs to the sigma-70 factor family. ECF subfamily.</text>
</comment>
<sequence length="161" mass="17747">MTFEALYREHRDAVYGYVAGLLGDRQSAEDVTALAFERAYRKRDSFRPGRGTPRVWLFGIARNAALDELRRRRRQAPLVADLPDESLAHPADDADAAERRTAVSAALRALPPREREIVALKFAGGLTNAELARVLGVSESNAGSLLHRAITKLREACHVAS</sequence>
<dbReference type="InterPro" id="IPR036388">
    <property type="entry name" value="WH-like_DNA-bd_sf"/>
</dbReference>
<dbReference type="Gene3D" id="1.10.1740.10">
    <property type="match status" value="1"/>
</dbReference>
<dbReference type="GO" id="GO:0016987">
    <property type="term" value="F:sigma factor activity"/>
    <property type="evidence" value="ECO:0007669"/>
    <property type="project" value="UniProtKB-KW"/>
</dbReference>
<feature type="domain" description="RNA polymerase sigma factor 70 region 4 type 2" evidence="7">
    <location>
        <begin position="102"/>
        <end position="153"/>
    </location>
</feature>
<dbReference type="RefSeq" id="WP_259313183.1">
    <property type="nucleotide sequence ID" value="NZ_CP087164.1"/>
</dbReference>
<keyword evidence="4" id="KW-0238">DNA-binding</keyword>
<evidence type="ECO:0000256" key="2">
    <source>
        <dbReference type="ARBA" id="ARBA00023015"/>
    </source>
</evidence>
<name>A0A9E7C6X5_9ACTN</name>
<dbReference type="InterPro" id="IPR007627">
    <property type="entry name" value="RNA_pol_sigma70_r2"/>
</dbReference>
<dbReference type="InterPro" id="IPR039425">
    <property type="entry name" value="RNA_pol_sigma-70-like"/>
</dbReference>